<evidence type="ECO:0000259" key="4">
    <source>
        <dbReference type="PROSITE" id="PS50102"/>
    </source>
</evidence>
<dbReference type="InterPro" id="IPR036388">
    <property type="entry name" value="WH-like_DNA-bd_sf"/>
</dbReference>
<keyword evidence="1 2" id="KW-0694">RNA-binding</keyword>
<feature type="region of interest" description="Disordered" evidence="3">
    <location>
        <begin position="1"/>
        <end position="49"/>
    </location>
</feature>
<dbReference type="PANTHER" id="PTHR22792">
    <property type="entry name" value="LUPUS LA PROTEIN-RELATED"/>
    <property type="match status" value="1"/>
</dbReference>
<feature type="region of interest" description="Disordered" evidence="3">
    <location>
        <begin position="311"/>
        <end position="443"/>
    </location>
</feature>
<dbReference type="EMBL" id="JABTTQ020003483">
    <property type="protein sequence ID" value="KAK6116785.1"/>
    <property type="molecule type" value="Genomic_DNA"/>
</dbReference>
<organism evidence="6 7">
    <name type="scientific">Rehmannia glutinosa</name>
    <name type="common">Chinese foxglove</name>
    <dbReference type="NCBI Taxonomy" id="99300"/>
    <lineage>
        <taxon>Eukaryota</taxon>
        <taxon>Viridiplantae</taxon>
        <taxon>Streptophyta</taxon>
        <taxon>Embryophyta</taxon>
        <taxon>Tracheophyta</taxon>
        <taxon>Spermatophyta</taxon>
        <taxon>Magnoliopsida</taxon>
        <taxon>eudicotyledons</taxon>
        <taxon>Gunneridae</taxon>
        <taxon>Pentapetalae</taxon>
        <taxon>asterids</taxon>
        <taxon>lamiids</taxon>
        <taxon>Lamiales</taxon>
        <taxon>Orobanchaceae</taxon>
        <taxon>Rehmannieae</taxon>
        <taxon>Rehmannia</taxon>
    </lineage>
</organism>
<feature type="domain" description="HTH La-type RNA-binding" evidence="5">
    <location>
        <begin position="137"/>
        <end position="232"/>
    </location>
</feature>
<sequence>MDQEQASEALNPSTSISGKKLNAKAPEFVPRSGSSAAAPPPPPPTLLQPVYARPPSFVPPLPPPYYGYENYYQQNVTPFYGYNVSPVGPVEFVADGKNGSSTTTATAKMGCQIHTRKLLISVYIFKLLNFQSEDKTVKFGPCVDMRMLTVVEFYFSDINLATTDQLFRFMSKDPEGYVPLSVVASFKKIKTAITDSTQLASILQSSNKLSRIVIAENLPEDHSHQNLMKIFSSVGSVKSIRTCPPQNSNGGGSSASKSGKGDGLNISGKFHAFVEYESVEAAEKAVTELKDEANWRNGLKVRLLLKSAVKPTQTRTKKAGHEGQTSGKKDEASVSEIKEKDLEDSSPQSDAQNHELPLEENKTKSNVQRKVRNNVGGSGKGKGRGHSRGRPHHPTNGGNVLGYPPLEISGNTEKMNIAKGSSVPRMPDGTKGFSVGRGKSVAV</sequence>
<feature type="domain" description="RRM" evidence="4">
    <location>
        <begin position="211"/>
        <end position="308"/>
    </location>
</feature>
<dbReference type="InterPro" id="IPR045180">
    <property type="entry name" value="La_dom_prot"/>
</dbReference>
<evidence type="ECO:0000256" key="3">
    <source>
        <dbReference type="SAM" id="MobiDB-lite"/>
    </source>
</evidence>
<dbReference type="InterPro" id="IPR012677">
    <property type="entry name" value="Nucleotide-bd_a/b_plait_sf"/>
</dbReference>
<dbReference type="SUPFAM" id="SSF54928">
    <property type="entry name" value="RNA-binding domain, RBD"/>
    <property type="match status" value="1"/>
</dbReference>
<gene>
    <name evidence="6" type="ORF">DH2020_049518</name>
</gene>
<dbReference type="InterPro" id="IPR036390">
    <property type="entry name" value="WH_DNA-bd_sf"/>
</dbReference>
<reference evidence="6 7" key="1">
    <citation type="journal article" date="2021" name="Comput. Struct. Biotechnol. J.">
        <title>De novo genome assembly of the potent medicinal plant Rehmannia glutinosa using nanopore technology.</title>
        <authorList>
            <person name="Ma L."/>
            <person name="Dong C."/>
            <person name="Song C."/>
            <person name="Wang X."/>
            <person name="Zheng X."/>
            <person name="Niu Y."/>
            <person name="Chen S."/>
            <person name="Feng W."/>
        </authorList>
    </citation>
    <scope>NUCLEOTIDE SEQUENCE [LARGE SCALE GENOMIC DNA]</scope>
    <source>
        <strain evidence="6">DH-2019</strain>
    </source>
</reference>
<dbReference type="SMART" id="SM00715">
    <property type="entry name" value="LA"/>
    <property type="match status" value="1"/>
</dbReference>
<dbReference type="PANTHER" id="PTHR22792:SF66">
    <property type="entry name" value="LA-RELATED PROTEIN 6B"/>
    <property type="match status" value="1"/>
</dbReference>
<dbReference type="SMART" id="SM00360">
    <property type="entry name" value="RRM"/>
    <property type="match status" value="1"/>
</dbReference>
<feature type="compositionally biased region" description="Basic and acidic residues" evidence="3">
    <location>
        <begin position="327"/>
        <end position="343"/>
    </location>
</feature>
<dbReference type="Proteomes" id="UP001318860">
    <property type="component" value="Unassembled WGS sequence"/>
</dbReference>
<accession>A0ABR0U3U5</accession>
<proteinExistence type="predicted"/>
<dbReference type="Gene3D" id="1.10.10.10">
    <property type="entry name" value="Winged helix-like DNA-binding domain superfamily/Winged helix DNA-binding domain"/>
    <property type="match status" value="1"/>
</dbReference>
<dbReference type="Pfam" id="PF05383">
    <property type="entry name" value="La"/>
    <property type="match status" value="1"/>
</dbReference>
<evidence type="ECO:0000259" key="5">
    <source>
        <dbReference type="PROSITE" id="PS50961"/>
    </source>
</evidence>
<evidence type="ECO:0000313" key="6">
    <source>
        <dbReference type="EMBL" id="KAK6116785.1"/>
    </source>
</evidence>
<evidence type="ECO:0000256" key="1">
    <source>
        <dbReference type="ARBA" id="ARBA00022884"/>
    </source>
</evidence>
<feature type="compositionally biased region" description="Basic and acidic residues" evidence="3">
    <location>
        <begin position="352"/>
        <end position="363"/>
    </location>
</feature>
<dbReference type="Gene3D" id="3.30.70.330">
    <property type="match status" value="1"/>
</dbReference>
<protein>
    <submittedName>
        <fullName evidence="6">Uncharacterized protein</fullName>
    </submittedName>
</protein>
<evidence type="ECO:0000313" key="7">
    <source>
        <dbReference type="Proteomes" id="UP001318860"/>
    </source>
</evidence>
<name>A0ABR0U3U5_REHGL</name>
<dbReference type="SUPFAM" id="SSF46785">
    <property type="entry name" value="Winged helix' DNA-binding domain"/>
    <property type="match status" value="1"/>
</dbReference>
<dbReference type="InterPro" id="IPR035979">
    <property type="entry name" value="RBD_domain_sf"/>
</dbReference>
<dbReference type="CDD" id="cd12288">
    <property type="entry name" value="RRM_La_like_plant"/>
    <property type="match status" value="1"/>
</dbReference>
<evidence type="ECO:0000256" key="2">
    <source>
        <dbReference type="PROSITE-ProRule" id="PRU00332"/>
    </source>
</evidence>
<feature type="compositionally biased region" description="Basic residues" evidence="3">
    <location>
        <begin position="381"/>
        <end position="393"/>
    </location>
</feature>
<dbReference type="InterPro" id="IPR034878">
    <property type="entry name" value="La-rel_plant_RRM"/>
</dbReference>
<comment type="caution">
    <text evidence="6">The sequence shown here is derived from an EMBL/GenBank/DDBJ whole genome shotgun (WGS) entry which is preliminary data.</text>
</comment>
<dbReference type="PROSITE" id="PS50961">
    <property type="entry name" value="HTH_LA"/>
    <property type="match status" value="1"/>
</dbReference>
<dbReference type="InterPro" id="IPR000504">
    <property type="entry name" value="RRM_dom"/>
</dbReference>
<feature type="region of interest" description="Disordered" evidence="3">
    <location>
        <begin position="241"/>
        <end position="260"/>
    </location>
</feature>
<dbReference type="InterPro" id="IPR006630">
    <property type="entry name" value="La_HTH"/>
</dbReference>
<dbReference type="PROSITE" id="PS50102">
    <property type="entry name" value="RRM"/>
    <property type="match status" value="1"/>
</dbReference>
<keyword evidence="7" id="KW-1185">Reference proteome</keyword>
<feature type="compositionally biased region" description="Polar residues" evidence="3">
    <location>
        <begin position="1"/>
        <end position="17"/>
    </location>
</feature>